<protein>
    <submittedName>
        <fullName evidence="3">Putative 34 kDa antigenic protein</fullName>
    </submittedName>
</protein>
<sequence>MALGLAAYLASFGPMFTISADLGPSGSDLSGGGGGLAIVAALLAALLAAVGLLPKAKNYTAVVGAVAVVGALLAISQALSRPAASRSAGRCGLCWLARWRRRSSRLEHFCWTPASSPRPRRGPDTTSTRSMGSTAPSPADITARPAGSNTPRFSIMGSSRPRSLPAMGRSTAVIPARPLADSARSVTSRARRRARSSSLRSKVRPLRRPDSPAMASRRLGLARVLKVTAKATPETRGNRPGPAAEPGQQQGQGQQPQSPSSPSGPPPS</sequence>
<dbReference type="InterPro" id="IPR035166">
    <property type="entry name" value="DUF5336"/>
</dbReference>
<name>X8AFW3_MYCXE</name>
<keyword evidence="2" id="KW-0812">Transmembrane</keyword>
<feature type="compositionally biased region" description="Polar residues" evidence="1">
    <location>
        <begin position="124"/>
        <end position="136"/>
    </location>
</feature>
<accession>X8AFW3</accession>
<feature type="compositionally biased region" description="Basic residues" evidence="1">
    <location>
        <begin position="189"/>
        <end position="206"/>
    </location>
</feature>
<feature type="transmembrane region" description="Helical" evidence="2">
    <location>
        <begin position="60"/>
        <end position="79"/>
    </location>
</feature>
<keyword evidence="2" id="KW-1133">Transmembrane helix</keyword>
<dbReference type="AlphaFoldDB" id="X8AFW3"/>
<feature type="compositionally biased region" description="Low complexity" evidence="1">
    <location>
        <begin position="246"/>
        <end position="261"/>
    </location>
</feature>
<feature type="compositionally biased region" description="Polar residues" evidence="1">
    <location>
        <begin position="147"/>
        <end position="161"/>
    </location>
</feature>
<proteinExistence type="predicted"/>
<evidence type="ECO:0000313" key="3">
    <source>
        <dbReference type="EMBL" id="EUA30076.1"/>
    </source>
</evidence>
<reference evidence="3" key="1">
    <citation type="submission" date="2014-01" db="EMBL/GenBank/DDBJ databases">
        <authorList>
            <person name="Brown-Elliot B."/>
            <person name="Wallace R."/>
            <person name="Lenaerts A."/>
            <person name="Ordway D."/>
            <person name="DeGroote M.A."/>
            <person name="Parker T."/>
            <person name="Sizemore C."/>
            <person name="Tallon L.J."/>
            <person name="Sadzewicz L.K."/>
            <person name="Sengamalay N."/>
            <person name="Fraser C.M."/>
            <person name="Hine E."/>
            <person name="Shefchek K.A."/>
            <person name="Das S.P."/>
            <person name="Tettelin H."/>
        </authorList>
    </citation>
    <scope>NUCLEOTIDE SEQUENCE [LARGE SCALE GENOMIC DNA]</scope>
    <source>
        <strain evidence="3">4042</strain>
    </source>
</reference>
<feature type="transmembrane region" description="Helical" evidence="2">
    <location>
        <begin position="36"/>
        <end position="53"/>
    </location>
</feature>
<dbReference type="PATRIC" id="fig|1299334.3.peg.6014"/>
<comment type="caution">
    <text evidence="3">The sequence shown here is derived from an EMBL/GenBank/DDBJ whole genome shotgun (WGS) entry which is preliminary data.</text>
</comment>
<dbReference type="Pfam" id="PF17270">
    <property type="entry name" value="DUF5336"/>
    <property type="match status" value="1"/>
</dbReference>
<keyword evidence="2" id="KW-0472">Membrane</keyword>
<evidence type="ECO:0000256" key="2">
    <source>
        <dbReference type="SAM" id="Phobius"/>
    </source>
</evidence>
<organism evidence="3">
    <name type="scientific">Mycobacterium xenopi 4042</name>
    <dbReference type="NCBI Taxonomy" id="1299334"/>
    <lineage>
        <taxon>Bacteria</taxon>
        <taxon>Bacillati</taxon>
        <taxon>Actinomycetota</taxon>
        <taxon>Actinomycetes</taxon>
        <taxon>Mycobacteriales</taxon>
        <taxon>Mycobacteriaceae</taxon>
        <taxon>Mycobacterium</taxon>
    </lineage>
</organism>
<feature type="region of interest" description="Disordered" evidence="1">
    <location>
        <begin position="111"/>
        <end position="268"/>
    </location>
</feature>
<evidence type="ECO:0000256" key="1">
    <source>
        <dbReference type="SAM" id="MobiDB-lite"/>
    </source>
</evidence>
<gene>
    <name evidence="3" type="ORF">I553_4332</name>
</gene>
<dbReference type="EMBL" id="JAOB01000060">
    <property type="protein sequence ID" value="EUA30076.1"/>
    <property type="molecule type" value="Genomic_DNA"/>
</dbReference>